<dbReference type="InterPro" id="IPR001938">
    <property type="entry name" value="Thaumatin"/>
</dbReference>
<evidence type="ECO:0000313" key="2">
    <source>
        <dbReference type="EMBL" id="PHT60209.1"/>
    </source>
</evidence>
<gene>
    <name evidence="2" type="ORF">CQW23_02572</name>
</gene>
<dbReference type="SUPFAM" id="SSF49870">
    <property type="entry name" value="Osmotin, thaumatin-like protein"/>
    <property type="match status" value="1"/>
</dbReference>
<proteinExistence type="predicted"/>
<sequence length="344" mass="38281">MNGGLQWKPNETAKIKAPTGWSGRFWARTECNFDKPGKGTCATGDCGGVLKCNGAGGTPPASLVEITLDSSLDFYDVNFVDGFNIPISVYPSGGHENCSHVKCSADINLKCPKELQVKSSDGKVIACKNACLAFNKPEYCCTEEFNNPNKCKPTKYSQYFKKACPNAYSYVYDDATSAFTFSPCKMASILKNCKQVLKVDSLLCARGGSFEHEATRRMRNEFMAAWDVLRSTYTYEMLYARQAKGLLSIDRWQLSALFRVKKRYIYEKPDVPKASREIAAEVHSELADLQNDEDWDAAGQLLNKSWANLFFLSAIVVLLERISIGFIRAPCGYETVDTGLHSKL</sequence>
<evidence type="ECO:0000313" key="3">
    <source>
        <dbReference type="Proteomes" id="UP000224567"/>
    </source>
</evidence>
<dbReference type="FunFam" id="2.60.110.10:FF:000004">
    <property type="entry name" value="THAUMATIN-LIKE PROTEIN 1"/>
    <property type="match status" value="1"/>
</dbReference>
<dbReference type="Gene3D" id="2.60.110.10">
    <property type="entry name" value="Thaumatin"/>
    <property type="match status" value="1"/>
</dbReference>
<dbReference type="InterPro" id="IPR037176">
    <property type="entry name" value="Osmotin/thaumatin-like_sf"/>
</dbReference>
<dbReference type="PROSITE" id="PS51367">
    <property type="entry name" value="THAUMATIN_2"/>
    <property type="match status" value="1"/>
</dbReference>
<reference evidence="3" key="2">
    <citation type="journal article" date="2017" name="J. Anim. Genet.">
        <title>Multiple reference genome sequences of hot pepper reveal the massive evolution of plant disease resistance genes by retroduplication.</title>
        <authorList>
            <person name="Kim S."/>
            <person name="Park J."/>
            <person name="Yeom S.-I."/>
            <person name="Kim Y.-M."/>
            <person name="Seo E."/>
            <person name="Kim K.-T."/>
            <person name="Kim M.-S."/>
            <person name="Lee J.M."/>
            <person name="Cheong K."/>
            <person name="Shin H.-S."/>
            <person name="Kim S.-B."/>
            <person name="Han K."/>
            <person name="Lee J."/>
            <person name="Park M."/>
            <person name="Lee H.-A."/>
            <person name="Lee H.-Y."/>
            <person name="Lee Y."/>
            <person name="Oh S."/>
            <person name="Lee J.H."/>
            <person name="Choi E."/>
            <person name="Choi E."/>
            <person name="Lee S.E."/>
            <person name="Jeon J."/>
            <person name="Kim H."/>
            <person name="Choi G."/>
            <person name="Song H."/>
            <person name="Lee J."/>
            <person name="Lee S.-C."/>
            <person name="Kwon J.-K."/>
            <person name="Lee H.-Y."/>
            <person name="Koo N."/>
            <person name="Hong Y."/>
            <person name="Kim R.W."/>
            <person name="Kang W.-H."/>
            <person name="Huh J.H."/>
            <person name="Kang B.-C."/>
            <person name="Yang T.-J."/>
            <person name="Lee Y.-H."/>
            <person name="Bennetzen J.L."/>
            <person name="Choi D."/>
        </authorList>
    </citation>
    <scope>NUCLEOTIDE SEQUENCE [LARGE SCALE GENOMIC DNA]</scope>
    <source>
        <strain evidence="3">cv. PBC81</strain>
    </source>
</reference>
<dbReference type="OrthoDB" id="430315at2759"/>
<dbReference type="PROSITE" id="PS00316">
    <property type="entry name" value="THAUMATIN_1"/>
    <property type="match status" value="1"/>
</dbReference>
<reference evidence="2 3" key="1">
    <citation type="journal article" date="2017" name="Genome Biol.">
        <title>New reference genome sequences of hot pepper reveal the massive evolution of plant disease-resistance genes by retroduplication.</title>
        <authorList>
            <person name="Kim S."/>
            <person name="Park J."/>
            <person name="Yeom S.I."/>
            <person name="Kim Y.M."/>
            <person name="Seo E."/>
            <person name="Kim K.T."/>
            <person name="Kim M.S."/>
            <person name="Lee J.M."/>
            <person name="Cheong K."/>
            <person name="Shin H.S."/>
            <person name="Kim S.B."/>
            <person name="Han K."/>
            <person name="Lee J."/>
            <person name="Park M."/>
            <person name="Lee H.A."/>
            <person name="Lee H.Y."/>
            <person name="Lee Y."/>
            <person name="Oh S."/>
            <person name="Lee J.H."/>
            <person name="Choi E."/>
            <person name="Choi E."/>
            <person name="Lee S.E."/>
            <person name="Jeon J."/>
            <person name="Kim H."/>
            <person name="Choi G."/>
            <person name="Song H."/>
            <person name="Lee J."/>
            <person name="Lee S.C."/>
            <person name="Kwon J.K."/>
            <person name="Lee H.Y."/>
            <person name="Koo N."/>
            <person name="Hong Y."/>
            <person name="Kim R.W."/>
            <person name="Kang W.H."/>
            <person name="Huh J.H."/>
            <person name="Kang B.C."/>
            <person name="Yang T.J."/>
            <person name="Lee Y.H."/>
            <person name="Bennetzen J.L."/>
            <person name="Choi D."/>
        </authorList>
    </citation>
    <scope>NUCLEOTIDE SEQUENCE [LARGE SCALE GENOMIC DNA]</scope>
    <source>
        <strain evidence="3">cv. PBC81</strain>
    </source>
</reference>
<dbReference type="CDD" id="cd09218">
    <property type="entry name" value="TLP-PA"/>
    <property type="match status" value="1"/>
</dbReference>
<comment type="caution">
    <text evidence="2">The sequence shown here is derived from an EMBL/GenBank/DDBJ whole genome shotgun (WGS) entry which is preliminary data.</text>
</comment>
<dbReference type="PANTHER" id="PTHR31048">
    <property type="entry name" value="OS03G0233200 PROTEIN"/>
    <property type="match status" value="1"/>
</dbReference>
<dbReference type="Pfam" id="PF00314">
    <property type="entry name" value="Thaumatin"/>
    <property type="match status" value="1"/>
</dbReference>
<keyword evidence="1" id="KW-0732">Signal</keyword>
<accession>A0A2G2XRX7</accession>
<protein>
    <submittedName>
        <fullName evidence="2">Thaumatin-like protein 1</fullName>
    </submittedName>
</protein>
<dbReference type="Proteomes" id="UP000224567">
    <property type="component" value="Unassembled WGS sequence"/>
</dbReference>
<keyword evidence="3" id="KW-1185">Reference proteome</keyword>
<dbReference type="InterPro" id="IPR017949">
    <property type="entry name" value="Thaumatin_CS"/>
</dbReference>
<dbReference type="SMART" id="SM00205">
    <property type="entry name" value="THN"/>
    <property type="match status" value="1"/>
</dbReference>
<name>A0A2G2XRX7_CAPBA</name>
<dbReference type="AlphaFoldDB" id="A0A2G2XRX7"/>
<evidence type="ECO:0000256" key="1">
    <source>
        <dbReference type="ARBA" id="ARBA00022729"/>
    </source>
</evidence>
<dbReference type="PRINTS" id="PR00347">
    <property type="entry name" value="THAUMATIN"/>
</dbReference>
<dbReference type="EMBL" id="MLFT02000001">
    <property type="protein sequence ID" value="PHT60209.1"/>
    <property type="molecule type" value="Genomic_DNA"/>
</dbReference>
<organism evidence="2 3">
    <name type="scientific">Capsicum baccatum</name>
    <name type="common">Peruvian pepper</name>
    <dbReference type="NCBI Taxonomy" id="33114"/>
    <lineage>
        <taxon>Eukaryota</taxon>
        <taxon>Viridiplantae</taxon>
        <taxon>Streptophyta</taxon>
        <taxon>Embryophyta</taxon>
        <taxon>Tracheophyta</taxon>
        <taxon>Spermatophyta</taxon>
        <taxon>Magnoliopsida</taxon>
        <taxon>eudicotyledons</taxon>
        <taxon>Gunneridae</taxon>
        <taxon>Pentapetalae</taxon>
        <taxon>asterids</taxon>
        <taxon>lamiids</taxon>
        <taxon>Solanales</taxon>
        <taxon>Solanaceae</taxon>
        <taxon>Solanoideae</taxon>
        <taxon>Capsiceae</taxon>
        <taxon>Capsicum</taxon>
    </lineage>
</organism>